<keyword evidence="1" id="KW-0812">Transmembrane</keyword>
<dbReference type="eggNOG" id="ENOG5031ZHT">
    <property type="taxonomic scope" value="Bacteria"/>
</dbReference>
<organism evidence="2 3">
    <name type="scientific">Sphingomonas sanxanigenens DSM 19645 = NX02</name>
    <dbReference type="NCBI Taxonomy" id="1123269"/>
    <lineage>
        <taxon>Bacteria</taxon>
        <taxon>Pseudomonadati</taxon>
        <taxon>Pseudomonadota</taxon>
        <taxon>Alphaproteobacteria</taxon>
        <taxon>Sphingomonadales</taxon>
        <taxon>Sphingomonadaceae</taxon>
        <taxon>Sphingomonas</taxon>
    </lineage>
</organism>
<proteinExistence type="predicted"/>
<feature type="transmembrane region" description="Helical" evidence="1">
    <location>
        <begin position="91"/>
        <end position="110"/>
    </location>
</feature>
<dbReference type="Proteomes" id="UP000018851">
    <property type="component" value="Chromosome"/>
</dbReference>
<dbReference type="RefSeq" id="WP_025292421.1">
    <property type="nucleotide sequence ID" value="NZ_CP006644.1"/>
</dbReference>
<accession>W0ACE5</accession>
<keyword evidence="1" id="KW-0472">Membrane</keyword>
<dbReference type="STRING" id="1123269.NX02_12570"/>
<reference evidence="2 3" key="1">
    <citation type="submission" date="2013-07" db="EMBL/GenBank/DDBJ databases">
        <title>Completed genome of Sphingomonas sanxanigenens NX02.</title>
        <authorList>
            <person name="Ma T."/>
            <person name="Huang H."/>
            <person name="Wu M."/>
            <person name="Li X."/>
            <person name="Li G."/>
        </authorList>
    </citation>
    <scope>NUCLEOTIDE SEQUENCE [LARGE SCALE GENOMIC DNA]</scope>
    <source>
        <strain evidence="2 3">NX02</strain>
    </source>
</reference>
<dbReference type="KEGG" id="ssan:NX02_12570"/>
<dbReference type="HOGENOM" id="CLU_137297_0_0_5"/>
<feature type="transmembrane region" description="Helical" evidence="1">
    <location>
        <begin position="12"/>
        <end position="36"/>
    </location>
</feature>
<evidence type="ECO:0000256" key="1">
    <source>
        <dbReference type="SAM" id="Phobius"/>
    </source>
</evidence>
<sequence>MAKLIIRFPDGAPGIAALLMRCSCALMAFPALAGILPPETHGWLVAVPAALMAFGFVAGFGTRVSALLLVGTLVADLSFVSGEAIPLRLAAAVAAVALAFLGPGAFSVDAHRYGRRVIRLEPRSPDRGGSG</sequence>
<name>W0ACE5_9SPHN</name>
<keyword evidence="3" id="KW-1185">Reference proteome</keyword>
<dbReference type="AlphaFoldDB" id="W0ACE5"/>
<evidence type="ECO:0000313" key="2">
    <source>
        <dbReference type="EMBL" id="AHE54212.1"/>
    </source>
</evidence>
<dbReference type="PATRIC" id="fig|1123269.5.peg.2440"/>
<dbReference type="OrthoDB" id="7579900at2"/>
<feature type="transmembrane region" description="Helical" evidence="1">
    <location>
        <begin position="42"/>
        <end position="60"/>
    </location>
</feature>
<keyword evidence="1" id="KW-1133">Transmembrane helix</keyword>
<gene>
    <name evidence="2" type="ORF">NX02_12570</name>
</gene>
<evidence type="ECO:0000313" key="3">
    <source>
        <dbReference type="Proteomes" id="UP000018851"/>
    </source>
</evidence>
<protein>
    <submittedName>
        <fullName evidence="2">Uncharacterized protein</fullName>
    </submittedName>
</protein>
<dbReference type="EMBL" id="CP006644">
    <property type="protein sequence ID" value="AHE54212.1"/>
    <property type="molecule type" value="Genomic_DNA"/>
</dbReference>